<evidence type="ECO:0000313" key="6">
    <source>
        <dbReference type="Proteomes" id="UP001054889"/>
    </source>
</evidence>
<evidence type="ECO:0000256" key="3">
    <source>
        <dbReference type="ARBA" id="ARBA00022900"/>
    </source>
</evidence>
<feature type="region of interest" description="Disordered" evidence="4">
    <location>
        <begin position="40"/>
        <end position="59"/>
    </location>
</feature>
<keyword evidence="2" id="KW-0646">Protease inhibitor</keyword>
<dbReference type="Proteomes" id="UP001054889">
    <property type="component" value="Unassembled WGS sequence"/>
</dbReference>
<evidence type="ECO:0000256" key="2">
    <source>
        <dbReference type="ARBA" id="ARBA00022690"/>
    </source>
</evidence>
<accession>A0AAV5FPD1</accession>
<keyword evidence="3" id="KW-0722">Serine protease inhibitor</keyword>
<reference evidence="5" key="1">
    <citation type="journal article" date="2018" name="DNA Res.">
        <title>Multiple hybrid de novo genome assembly of finger millet, an orphan allotetraploid crop.</title>
        <authorList>
            <person name="Hatakeyama M."/>
            <person name="Aluri S."/>
            <person name="Balachadran M.T."/>
            <person name="Sivarajan S.R."/>
            <person name="Patrignani A."/>
            <person name="Gruter S."/>
            <person name="Poveda L."/>
            <person name="Shimizu-Inatsugi R."/>
            <person name="Baeten J."/>
            <person name="Francoijs K.J."/>
            <person name="Nataraja K.N."/>
            <person name="Reddy Y.A.N."/>
            <person name="Phadnis S."/>
            <person name="Ravikumar R.L."/>
            <person name="Schlapbach R."/>
            <person name="Sreeman S.M."/>
            <person name="Shimizu K.K."/>
        </authorList>
    </citation>
    <scope>NUCLEOTIDE SEQUENCE</scope>
</reference>
<dbReference type="SUPFAM" id="SSF54654">
    <property type="entry name" value="CI-2 family of serine protease inhibitors"/>
    <property type="match status" value="1"/>
</dbReference>
<dbReference type="Pfam" id="PF00280">
    <property type="entry name" value="potato_inhibit"/>
    <property type="match status" value="1"/>
</dbReference>
<reference evidence="5" key="2">
    <citation type="submission" date="2021-12" db="EMBL/GenBank/DDBJ databases">
        <title>Resequencing data analysis of finger millet.</title>
        <authorList>
            <person name="Hatakeyama M."/>
            <person name="Aluri S."/>
            <person name="Balachadran M.T."/>
            <person name="Sivarajan S.R."/>
            <person name="Poveda L."/>
            <person name="Shimizu-Inatsugi R."/>
            <person name="Schlapbach R."/>
            <person name="Sreeman S.M."/>
            <person name="Shimizu K.K."/>
        </authorList>
    </citation>
    <scope>NUCLEOTIDE SEQUENCE</scope>
</reference>
<proteinExistence type="inferred from homology"/>
<dbReference type="InterPro" id="IPR036354">
    <property type="entry name" value="Prot_inh_pot1_sf"/>
</dbReference>
<evidence type="ECO:0000256" key="4">
    <source>
        <dbReference type="SAM" id="MobiDB-lite"/>
    </source>
</evidence>
<evidence type="ECO:0000313" key="5">
    <source>
        <dbReference type="EMBL" id="GJN36340.1"/>
    </source>
</evidence>
<dbReference type="InterPro" id="IPR000864">
    <property type="entry name" value="Prot_inh_pot1"/>
</dbReference>
<evidence type="ECO:0000256" key="1">
    <source>
        <dbReference type="ARBA" id="ARBA00008210"/>
    </source>
</evidence>
<dbReference type="AlphaFoldDB" id="A0AAV5FPD1"/>
<dbReference type="Gene3D" id="3.30.10.10">
    <property type="entry name" value="Trypsin Inhibitor V, subunit A"/>
    <property type="match status" value="1"/>
</dbReference>
<keyword evidence="6" id="KW-1185">Reference proteome</keyword>
<dbReference type="GO" id="GO:0009611">
    <property type="term" value="P:response to wounding"/>
    <property type="evidence" value="ECO:0007669"/>
    <property type="project" value="InterPro"/>
</dbReference>
<comment type="similarity">
    <text evidence="1">Belongs to the protease inhibitor I13 (potato type I serine protease inhibitor) family.</text>
</comment>
<protein>
    <submittedName>
        <fullName evidence="5">Uncharacterized protein</fullName>
    </submittedName>
</protein>
<name>A0AAV5FPD1_ELECO</name>
<organism evidence="5 6">
    <name type="scientific">Eleusine coracana subsp. coracana</name>
    <dbReference type="NCBI Taxonomy" id="191504"/>
    <lineage>
        <taxon>Eukaryota</taxon>
        <taxon>Viridiplantae</taxon>
        <taxon>Streptophyta</taxon>
        <taxon>Embryophyta</taxon>
        <taxon>Tracheophyta</taxon>
        <taxon>Spermatophyta</taxon>
        <taxon>Magnoliopsida</taxon>
        <taxon>Liliopsida</taxon>
        <taxon>Poales</taxon>
        <taxon>Poaceae</taxon>
        <taxon>PACMAD clade</taxon>
        <taxon>Chloridoideae</taxon>
        <taxon>Cynodonteae</taxon>
        <taxon>Eleusininae</taxon>
        <taxon>Eleusine</taxon>
    </lineage>
</organism>
<gene>
    <name evidence="5" type="primary">gb25189</name>
    <name evidence="5" type="ORF">PR202_gb25189</name>
</gene>
<comment type="caution">
    <text evidence="5">The sequence shown here is derived from an EMBL/GenBank/DDBJ whole genome shotgun (WGS) entry which is preliminary data.</text>
</comment>
<dbReference type="EMBL" id="BQKI01000088">
    <property type="protein sequence ID" value="GJN36340.1"/>
    <property type="molecule type" value="Genomic_DNA"/>
</dbReference>
<dbReference type="GO" id="GO:0004867">
    <property type="term" value="F:serine-type endopeptidase inhibitor activity"/>
    <property type="evidence" value="ECO:0007669"/>
    <property type="project" value="UniProtKB-KW"/>
</dbReference>
<sequence length="136" mass="15348">MEAECAAVQEKRSWPEVVGMSIEEAKKVILKDKPDAEICRRGGDQGLPPQPRPHLRQHRCTSATCRLTRIINRTVISRPNYKVHNKMSYVVADASVGCTGEEEEKKIILRQTRQSDARRLPMILNDRVVVSVNTVG</sequence>